<dbReference type="OrthoDB" id="3227343at2759"/>
<evidence type="ECO:0000313" key="1">
    <source>
        <dbReference type="EMBL" id="KZV87925.1"/>
    </source>
</evidence>
<feature type="non-terminal residue" evidence="1">
    <location>
        <position position="1"/>
    </location>
</feature>
<evidence type="ECO:0008006" key="3">
    <source>
        <dbReference type="Google" id="ProtNLM"/>
    </source>
</evidence>
<dbReference type="STRING" id="1314781.A0A165EXL1"/>
<sequence>PGVARFVEMMRETLFAAHDRIIAARVRQTEQANRKRQPAPFKENDLVYLSTKNLRLPKHTARKLVPKYIGPFRIAK</sequence>
<dbReference type="InParanoid" id="A0A165EXL1"/>
<protein>
    <recommendedName>
        <fullName evidence="3">DNA/RNA polymerase</fullName>
    </recommendedName>
</protein>
<accession>A0A165EXL1</accession>
<dbReference type="Proteomes" id="UP000077266">
    <property type="component" value="Unassembled WGS sequence"/>
</dbReference>
<keyword evidence="2" id="KW-1185">Reference proteome</keyword>
<organism evidence="1 2">
    <name type="scientific">Exidia glandulosa HHB12029</name>
    <dbReference type="NCBI Taxonomy" id="1314781"/>
    <lineage>
        <taxon>Eukaryota</taxon>
        <taxon>Fungi</taxon>
        <taxon>Dikarya</taxon>
        <taxon>Basidiomycota</taxon>
        <taxon>Agaricomycotina</taxon>
        <taxon>Agaricomycetes</taxon>
        <taxon>Auriculariales</taxon>
        <taxon>Exidiaceae</taxon>
        <taxon>Exidia</taxon>
    </lineage>
</organism>
<dbReference type="AlphaFoldDB" id="A0A165EXL1"/>
<name>A0A165EXL1_EXIGL</name>
<reference evidence="1 2" key="1">
    <citation type="journal article" date="2016" name="Mol. Biol. Evol.">
        <title>Comparative Genomics of Early-Diverging Mushroom-Forming Fungi Provides Insights into the Origins of Lignocellulose Decay Capabilities.</title>
        <authorList>
            <person name="Nagy L.G."/>
            <person name="Riley R."/>
            <person name="Tritt A."/>
            <person name="Adam C."/>
            <person name="Daum C."/>
            <person name="Floudas D."/>
            <person name="Sun H."/>
            <person name="Yadav J.S."/>
            <person name="Pangilinan J."/>
            <person name="Larsson K.H."/>
            <person name="Matsuura K."/>
            <person name="Barry K."/>
            <person name="Labutti K."/>
            <person name="Kuo R."/>
            <person name="Ohm R.A."/>
            <person name="Bhattacharya S.S."/>
            <person name="Shirouzu T."/>
            <person name="Yoshinaga Y."/>
            <person name="Martin F.M."/>
            <person name="Grigoriev I.V."/>
            <person name="Hibbett D.S."/>
        </authorList>
    </citation>
    <scope>NUCLEOTIDE SEQUENCE [LARGE SCALE GENOMIC DNA]</scope>
    <source>
        <strain evidence="1 2">HHB12029</strain>
    </source>
</reference>
<dbReference type="EMBL" id="KV426111">
    <property type="protein sequence ID" value="KZV87925.1"/>
    <property type="molecule type" value="Genomic_DNA"/>
</dbReference>
<feature type="non-terminal residue" evidence="1">
    <location>
        <position position="76"/>
    </location>
</feature>
<evidence type="ECO:0000313" key="2">
    <source>
        <dbReference type="Proteomes" id="UP000077266"/>
    </source>
</evidence>
<gene>
    <name evidence="1" type="ORF">EXIGLDRAFT_589713</name>
</gene>
<proteinExistence type="predicted"/>